<keyword evidence="3" id="KW-1185">Reference proteome</keyword>
<evidence type="ECO:0000313" key="3">
    <source>
        <dbReference type="Proteomes" id="UP001064106"/>
    </source>
</evidence>
<dbReference type="CDD" id="cd00093">
    <property type="entry name" value="HTH_XRE"/>
    <property type="match status" value="1"/>
</dbReference>
<protein>
    <submittedName>
        <fullName evidence="2">XRE family transcriptional regulator</fullName>
    </submittedName>
</protein>
<name>A0ABT2QZ72_9GAMM</name>
<dbReference type="InterPro" id="IPR010982">
    <property type="entry name" value="Lambda_DNA-bd_dom_sf"/>
</dbReference>
<sequence>MPRTVNSPIHRKAQIRDALCETGALIAAARKERGWSQTDLGQRLGDVDRRHVSAMEKGDPNVGIGLVVAALWLLDLPLLATLPEPDGSAAKGHFRVGESLPRFRRATSKRRIRPEEIDNDF</sequence>
<dbReference type="SMART" id="SM00530">
    <property type="entry name" value="HTH_XRE"/>
    <property type="match status" value="1"/>
</dbReference>
<evidence type="ECO:0000259" key="1">
    <source>
        <dbReference type="PROSITE" id="PS50943"/>
    </source>
</evidence>
<gene>
    <name evidence="2" type="ORF">MA04_02119</name>
</gene>
<dbReference type="EMBL" id="ARXS01000011">
    <property type="protein sequence ID" value="MCU5782819.1"/>
    <property type="molecule type" value="Genomic_DNA"/>
</dbReference>
<dbReference type="SUPFAM" id="SSF47413">
    <property type="entry name" value="lambda repressor-like DNA-binding domains"/>
    <property type="match status" value="1"/>
</dbReference>
<reference evidence="2" key="1">
    <citation type="submission" date="2012-09" db="EMBL/GenBank/DDBJ databases">
        <title>Genome Sequence of alkane-degrading Bacterium Alcanivorax balearicus MACL04.</title>
        <authorList>
            <person name="Lai Q."/>
            <person name="Shao Z."/>
        </authorList>
    </citation>
    <scope>NUCLEOTIDE SEQUENCE</scope>
    <source>
        <strain evidence="2">MACL04</strain>
    </source>
</reference>
<dbReference type="Proteomes" id="UP001064106">
    <property type="component" value="Unassembled WGS sequence"/>
</dbReference>
<dbReference type="Gene3D" id="1.10.260.40">
    <property type="entry name" value="lambda repressor-like DNA-binding domains"/>
    <property type="match status" value="1"/>
</dbReference>
<dbReference type="PROSITE" id="PS50943">
    <property type="entry name" value="HTH_CROC1"/>
    <property type="match status" value="1"/>
</dbReference>
<organism evidence="2 3">
    <name type="scientific">Alloalcanivorax balearicus MACL04</name>
    <dbReference type="NCBI Taxonomy" id="1177182"/>
    <lineage>
        <taxon>Bacteria</taxon>
        <taxon>Pseudomonadati</taxon>
        <taxon>Pseudomonadota</taxon>
        <taxon>Gammaproteobacteria</taxon>
        <taxon>Oceanospirillales</taxon>
        <taxon>Alcanivoracaceae</taxon>
        <taxon>Alloalcanivorax</taxon>
    </lineage>
</organism>
<dbReference type="RefSeq" id="WP_163122497.1">
    <property type="nucleotide sequence ID" value="NZ_ARXS01000011.1"/>
</dbReference>
<proteinExistence type="predicted"/>
<dbReference type="Pfam" id="PF01381">
    <property type="entry name" value="HTH_3"/>
    <property type="match status" value="1"/>
</dbReference>
<dbReference type="InterPro" id="IPR001387">
    <property type="entry name" value="Cro/C1-type_HTH"/>
</dbReference>
<evidence type="ECO:0000313" key="2">
    <source>
        <dbReference type="EMBL" id="MCU5782819.1"/>
    </source>
</evidence>
<feature type="domain" description="HTH cro/C1-type" evidence="1">
    <location>
        <begin position="26"/>
        <end position="58"/>
    </location>
</feature>
<accession>A0ABT2QZ72</accession>
<comment type="caution">
    <text evidence="2">The sequence shown here is derived from an EMBL/GenBank/DDBJ whole genome shotgun (WGS) entry which is preliminary data.</text>
</comment>